<organism evidence="5 6">
    <name type="scientific">Leptobrachium leishanense</name>
    <name type="common">Leishan spiny toad</name>
    <dbReference type="NCBI Taxonomy" id="445787"/>
    <lineage>
        <taxon>Eukaryota</taxon>
        <taxon>Metazoa</taxon>
        <taxon>Chordata</taxon>
        <taxon>Craniata</taxon>
        <taxon>Vertebrata</taxon>
        <taxon>Euteleostomi</taxon>
        <taxon>Amphibia</taxon>
        <taxon>Batrachia</taxon>
        <taxon>Anura</taxon>
        <taxon>Pelobatoidea</taxon>
        <taxon>Megophryidae</taxon>
        <taxon>Leptobrachium</taxon>
    </lineage>
</organism>
<dbReference type="SUPFAM" id="SSF52058">
    <property type="entry name" value="L domain-like"/>
    <property type="match status" value="1"/>
</dbReference>
<dbReference type="PANTHER" id="PTHR48051">
    <property type="match status" value="1"/>
</dbReference>
<dbReference type="GeneTree" id="ENSGT00940000155040"/>
<proteinExistence type="predicted"/>
<dbReference type="Pfam" id="PF23598">
    <property type="entry name" value="LRR_14"/>
    <property type="match status" value="1"/>
</dbReference>
<dbReference type="InterPro" id="IPR050216">
    <property type="entry name" value="LRR_domain-containing"/>
</dbReference>
<dbReference type="OrthoDB" id="676979at2759"/>
<evidence type="ECO:0000313" key="5">
    <source>
        <dbReference type="Ensembl" id="ENSLLEP00000015697.1"/>
    </source>
</evidence>
<keyword evidence="1" id="KW-0433">Leucine-rich repeat</keyword>
<name>A0A8C5MR06_9ANUR</name>
<dbReference type="SMART" id="SM00369">
    <property type="entry name" value="LRR_TYP"/>
    <property type="match status" value="5"/>
</dbReference>
<evidence type="ECO:0000313" key="6">
    <source>
        <dbReference type="Proteomes" id="UP000694569"/>
    </source>
</evidence>
<accession>A0A8C5MR06</accession>
<dbReference type="SMART" id="SM00364">
    <property type="entry name" value="LRR_BAC"/>
    <property type="match status" value="5"/>
</dbReference>
<reference evidence="5" key="2">
    <citation type="submission" date="2025-09" db="UniProtKB">
        <authorList>
            <consortium name="Ensembl"/>
        </authorList>
    </citation>
    <scope>IDENTIFICATION</scope>
</reference>
<dbReference type="AlphaFoldDB" id="A0A8C5MR06"/>
<feature type="region of interest" description="Disordered" evidence="3">
    <location>
        <begin position="338"/>
        <end position="440"/>
    </location>
</feature>
<keyword evidence="2" id="KW-0677">Repeat</keyword>
<dbReference type="Gene3D" id="3.80.10.10">
    <property type="entry name" value="Ribonuclease Inhibitor"/>
    <property type="match status" value="1"/>
</dbReference>
<gene>
    <name evidence="5" type="primary">LRRC10B</name>
</gene>
<reference evidence="5" key="1">
    <citation type="submission" date="2025-08" db="UniProtKB">
        <authorList>
            <consortium name="Ensembl"/>
        </authorList>
    </citation>
    <scope>IDENTIFICATION</scope>
</reference>
<feature type="compositionally biased region" description="Basic and acidic residues" evidence="3">
    <location>
        <begin position="430"/>
        <end position="440"/>
    </location>
</feature>
<keyword evidence="6" id="KW-1185">Reference proteome</keyword>
<dbReference type="InterPro" id="IPR003591">
    <property type="entry name" value="Leu-rich_rpt_typical-subtyp"/>
</dbReference>
<protein>
    <submittedName>
        <fullName evidence="5">Leucine rich repeat containing 10B</fullName>
    </submittedName>
</protein>
<evidence type="ECO:0000256" key="2">
    <source>
        <dbReference type="ARBA" id="ARBA00022737"/>
    </source>
</evidence>
<dbReference type="InterPro" id="IPR055414">
    <property type="entry name" value="LRR_R13L4/SHOC2-like"/>
</dbReference>
<sequence>MNPEKTVKKRRRQVERNNKWSDLRCSNDALLPISSCHPGCSGLFYCPLLWIPSWLCICFAPQWIFGPDCSDIPREVILVMRFALVLVDHRIFPMGGACGSVPTVAGEGVEEPLPEDTEEQLSTGDGTLEFSGRKMSRLPNSICTLGEHLYKLYLSGTMLTELPDDLYQLHNLRTLAIDGNRLPELPEAVCSLPHLGRLYVGANRLQELPPSFAQLQTLRTLWIERNFLHHFPRVLLNMPALRCLQMGDNRLKGLPAEMAEAMPGLRGLWLYANRLERVPKVLLRLQGLEMLDLDRNRIAKFPDMRIMKGLRLLSYDHNPVTGPPAVGETVTVVGEGAQEMMEEREERRKQREEEEMEELERELEAAENNAGEGALEEGEDDQGEEQFEEEEEEEEEGNFNEGFYPEEEDEEYYQEDNGYYLEDEGYYPKGTDDYYFRRGY</sequence>
<dbReference type="PANTHER" id="PTHR48051:SF51">
    <property type="entry name" value="LEUCINE-RICH REPEAT-CONTAINING PROTEIN 10B"/>
    <property type="match status" value="1"/>
</dbReference>
<dbReference type="InterPro" id="IPR032675">
    <property type="entry name" value="LRR_dom_sf"/>
</dbReference>
<evidence type="ECO:0000256" key="1">
    <source>
        <dbReference type="ARBA" id="ARBA00022614"/>
    </source>
</evidence>
<evidence type="ECO:0000259" key="4">
    <source>
        <dbReference type="Pfam" id="PF23598"/>
    </source>
</evidence>
<evidence type="ECO:0000256" key="3">
    <source>
        <dbReference type="SAM" id="MobiDB-lite"/>
    </source>
</evidence>
<dbReference type="Ensembl" id="ENSLLET00000016298.1">
    <property type="protein sequence ID" value="ENSLLEP00000015697.1"/>
    <property type="gene ID" value="ENSLLEG00000009985.1"/>
</dbReference>
<feature type="compositionally biased region" description="Acidic residues" evidence="3">
    <location>
        <begin position="374"/>
        <end position="414"/>
    </location>
</feature>
<dbReference type="GO" id="GO:0005737">
    <property type="term" value="C:cytoplasm"/>
    <property type="evidence" value="ECO:0007669"/>
    <property type="project" value="TreeGrafter"/>
</dbReference>
<feature type="domain" description="Disease resistance R13L4/SHOC-2-like LRR" evidence="4">
    <location>
        <begin position="148"/>
        <end position="245"/>
    </location>
</feature>
<dbReference type="Proteomes" id="UP000694569">
    <property type="component" value="Unplaced"/>
</dbReference>